<feature type="domain" description="Wall-associated receptor kinase C-terminal" evidence="2">
    <location>
        <begin position="36"/>
        <end position="100"/>
    </location>
</feature>
<comment type="caution">
    <text evidence="3">The sequence shown here is derived from an EMBL/GenBank/DDBJ whole genome shotgun (WGS) entry which is preliminary data.</text>
</comment>
<reference evidence="3" key="2">
    <citation type="submission" date="2023-06" db="EMBL/GenBank/DDBJ databases">
        <authorList>
            <person name="Ma L."/>
            <person name="Liu K.-W."/>
            <person name="Li Z."/>
            <person name="Hsiao Y.-Y."/>
            <person name="Qi Y."/>
            <person name="Fu T."/>
            <person name="Tang G."/>
            <person name="Zhang D."/>
            <person name="Sun W.-H."/>
            <person name="Liu D.-K."/>
            <person name="Li Y."/>
            <person name="Chen G.-Z."/>
            <person name="Liu X.-D."/>
            <person name="Liao X.-Y."/>
            <person name="Jiang Y.-T."/>
            <person name="Yu X."/>
            <person name="Hao Y."/>
            <person name="Huang J."/>
            <person name="Zhao X.-W."/>
            <person name="Ke S."/>
            <person name="Chen Y.-Y."/>
            <person name="Wu W.-L."/>
            <person name="Hsu J.-L."/>
            <person name="Lin Y.-F."/>
            <person name="Huang M.-D."/>
            <person name="Li C.-Y."/>
            <person name="Huang L."/>
            <person name="Wang Z.-W."/>
            <person name="Zhao X."/>
            <person name="Zhong W.-Y."/>
            <person name="Peng D.-H."/>
            <person name="Ahmad S."/>
            <person name="Lan S."/>
            <person name="Zhang J.-S."/>
            <person name="Tsai W.-C."/>
            <person name="Van De Peer Y."/>
            <person name="Liu Z.-J."/>
        </authorList>
    </citation>
    <scope>NUCLEOTIDE SEQUENCE</scope>
    <source>
        <strain evidence="3">CP</strain>
        <tissue evidence="3">Leaves</tissue>
    </source>
</reference>
<keyword evidence="4" id="KW-1185">Reference proteome</keyword>
<dbReference type="InterPro" id="IPR032872">
    <property type="entry name" value="WAK_assoc_C"/>
</dbReference>
<evidence type="ECO:0000259" key="2">
    <source>
        <dbReference type="Pfam" id="PF14380"/>
    </source>
</evidence>
<evidence type="ECO:0000313" key="4">
    <source>
        <dbReference type="Proteomes" id="UP001180020"/>
    </source>
</evidence>
<evidence type="ECO:0000256" key="1">
    <source>
        <dbReference type="ARBA" id="ARBA00023180"/>
    </source>
</evidence>
<dbReference type="Pfam" id="PF14380">
    <property type="entry name" value="WAK_assoc"/>
    <property type="match status" value="1"/>
</dbReference>
<accession>A0AAV9DQS2</accession>
<sequence>MNLTFFFNCSTQFKNFQPTPLSCLPNSYVIPTDLYSEVKKWYSYCKEAVMLPALSDYVNLSELGKNFGQVLNYGFELNWGSASDCTACEESRGSCLYNKREFLWLFMRR</sequence>
<keyword evidence="1" id="KW-0325">Glycoprotein</keyword>
<proteinExistence type="predicted"/>
<protein>
    <recommendedName>
        <fullName evidence="2">Wall-associated receptor kinase C-terminal domain-containing protein</fullName>
    </recommendedName>
</protein>
<dbReference type="EMBL" id="JAUJYO010000012">
    <property type="protein sequence ID" value="KAK1302868.1"/>
    <property type="molecule type" value="Genomic_DNA"/>
</dbReference>
<dbReference type="AlphaFoldDB" id="A0AAV9DQS2"/>
<dbReference type="Proteomes" id="UP001180020">
    <property type="component" value="Unassembled WGS sequence"/>
</dbReference>
<organism evidence="3 4">
    <name type="scientific">Acorus calamus</name>
    <name type="common">Sweet flag</name>
    <dbReference type="NCBI Taxonomy" id="4465"/>
    <lineage>
        <taxon>Eukaryota</taxon>
        <taxon>Viridiplantae</taxon>
        <taxon>Streptophyta</taxon>
        <taxon>Embryophyta</taxon>
        <taxon>Tracheophyta</taxon>
        <taxon>Spermatophyta</taxon>
        <taxon>Magnoliopsida</taxon>
        <taxon>Liliopsida</taxon>
        <taxon>Acoraceae</taxon>
        <taxon>Acorus</taxon>
    </lineage>
</organism>
<dbReference type="PANTHER" id="PTHR33138:SF1">
    <property type="entry name" value="OS01G0113900 PROTEIN"/>
    <property type="match status" value="1"/>
</dbReference>
<gene>
    <name evidence="3" type="ORF">QJS10_CPB12g00404</name>
</gene>
<dbReference type="PANTHER" id="PTHR33138">
    <property type="entry name" value="OS01G0690200 PROTEIN"/>
    <property type="match status" value="1"/>
</dbReference>
<name>A0AAV9DQS2_ACOCL</name>
<evidence type="ECO:0000313" key="3">
    <source>
        <dbReference type="EMBL" id="KAK1302868.1"/>
    </source>
</evidence>
<reference evidence="3" key="1">
    <citation type="journal article" date="2023" name="Nat. Commun.">
        <title>Diploid and tetraploid genomes of Acorus and the evolution of monocots.</title>
        <authorList>
            <person name="Ma L."/>
            <person name="Liu K.W."/>
            <person name="Li Z."/>
            <person name="Hsiao Y.Y."/>
            <person name="Qi Y."/>
            <person name="Fu T."/>
            <person name="Tang G.D."/>
            <person name="Zhang D."/>
            <person name="Sun W.H."/>
            <person name="Liu D.K."/>
            <person name="Li Y."/>
            <person name="Chen G.Z."/>
            <person name="Liu X.D."/>
            <person name="Liao X.Y."/>
            <person name="Jiang Y.T."/>
            <person name="Yu X."/>
            <person name="Hao Y."/>
            <person name="Huang J."/>
            <person name="Zhao X.W."/>
            <person name="Ke S."/>
            <person name="Chen Y.Y."/>
            <person name="Wu W.L."/>
            <person name="Hsu J.L."/>
            <person name="Lin Y.F."/>
            <person name="Huang M.D."/>
            <person name="Li C.Y."/>
            <person name="Huang L."/>
            <person name="Wang Z.W."/>
            <person name="Zhao X."/>
            <person name="Zhong W.Y."/>
            <person name="Peng D.H."/>
            <person name="Ahmad S."/>
            <person name="Lan S."/>
            <person name="Zhang J.S."/>
            <person name="Tsai W.C."/>
            <person name="Van de Peer Y."/>
            <person name="Liu Z.J."/>
        </authorList>
    </citation>
    <scope>NUCLEOTIDE SEQUENCE</scope>
    <source>
        <strain evidence="3">CP</strain>
    </source>
</reference>